<feature type="coiled-coil region" evidence="5">
    <location>
        <begin position="1"/>
        <end position="28"/>
    </location>
</feature>
<keyword evidence="8" id="KW-1185">Reference proteome</keyword>
<accession>A0ABR2H8Q2</accession>
<sequence>MEQLQRQLEELRKRRQEIIQKRNAEFEAIKELAVAPEPTPKKEQIEEKKEKEQHLSIERPIDQDTTLNPVQHALYTRSTQADFLPNPVVVEKKPDVKISIDEQSEKNFEYVSEESIQVSNDQPTLLNFGPTSDYQIIWSSPQDNRRFPSSIDWCMNNTTFAVAVRQFSTTGEGIVSVRNAKTPQNSIDLRIPSQPTTVKFVPRTTDLILVGSISGQIYLYDKRSSTDSPVAQTQRWNSCHYAQIISTIFTVQRQFLSIAADGTFFTWDLDSLGSCLSKDPLPNSEAQMIRPTCAVINDLNKVVIGFEDGLVASRSINKESQLEEITRSTGPITGLSFRQSSRGFRSALAVSSIDCTLSVFSGEKMTKEIALITGSFVGCEWRPTPLSTSTTVSPVLAALKSDNKVSLYDIAQDDERSFQLPAMGCCTSFSGEGNMLCVGCIDGSYHLVNCP</sequence>
<reference evidence="7 8" key="1">
    <citation type="submission" date="2024-04" db="EMBL/GenBank/DDBJ databases">
        <title>Tritrichomonas musculus Genome.</title>
        <authorList>
            <person name="Alves-Ferreira E."/>
            <person name="Grigg M."/>
            <person name="Lorenzi H."/>
            <person name="Galac M."/>
        </authorList>
    </citation>
    <scope>NUCLEOTIDE SEQUENCE [LARGE SCALE GENOMIC DNA]</scope>
    <source>
        <strain evidence="7 8">EAF2021</strain>
    </source>
</reference>
<gene>
    <name evidence="7" type="ORF">M9Y10_025453</name>
</gene>
<evidence type="ECO:0000256" key="6">
    <source>
        <dbReference type="SAM" id="MobiDB-lite"/>
    </source>
</evidence>
<organism evidence="7 8">
    <name type="scientific">Tritrichomonas musculus</name>
    <dbReference type="NCBI Taxonomy" id="1915356"/>
    <lineage>
        <taxon>Eukaryota</taxon>
        <taxon>Metamonada</taxon>
        <taxon>Parabasalia</taxon>
        <taxon>Tritrichomonadida</taxon>
        <taxon>Tritrichomonadidae</taxon>
        <taxon>Tritrichomonas</taxon>
    </lineage>
</organism>
<dbReference type="Gene3D" id="2.130.10.10">
    <property type="entry name" value="YVTN repeat-like/Quinoprotein amine dehydrogenase"/>
    <property type="match status" value="2"/>
</dbReference>
<dbReference type="InterPro" id="IPR001680">
    <property type="entry name" value="WD40_rpt"/>
</dbReference>
<name>A0ABR2H8Q2_9EUKA</name>
<evidence type="ECO:0000256" key="3">
    <source>
        <dbReference type="ARBA" id="ARBA00022574"/>
    </source>
</evidence>
<evidence type="ECO:0000313" key="7">
    <source>
        <dbReference type="EMBL" id="KAK8842595.1"/>
    </source>
</evidence>
<comment type="caution">
    <text evidence="7">The sequence shown here is derived from an EMBL/GenBank/DDBJ whole genome shotgun (WGS) entry which is preliminary data.</text>
</comment>
<evidence type="ECO:0000313" key="8">
    <source>
        <dbReference type="Proteomes" id="UP001470230"/>
    </source>
</evidence>
<comment type="subcellular location">
    <subcellularLocation>
        <location evidence="1">Cytoplasm</location>
    </subcellularLocation>
</comment>
<dbReference type="SUPFAM" id="SSF50978">
    <property type="entry name" value="WD40 repeat-like"/>
    <property type="match status" value="1"/>
</dbReference>
<dbReference type="InterPro" id="IPR015943">
    <property type="entry name" value="WD40/YVTN_repeat-like_dom_sf"/>
</dbReference>
<evidence type="ECO:0000256" key="1">
    <source>
        <dbReference type="ARBA" id="ARBA00004496"/>
    </source>
</evidence>
<evidence type="ECO:0000256" key="4">
    <source>
        <dbReference type="ARBA" id="ARBA00022737"/>
    </source>
</evidence>
<dbReference type="InterPro" id="IPR050687">
    <property type="entry name" value="Dynein_IC"/>
</dbReference>
<dbReference type="InterPro" id="IPR036322">
    <property type="entry name" value="WD40_repeat_dom_sf"/>
</dbReference>
<dbReference type="EMBL" id="JAPFFF010000037">
    <property type="protein sequence ID" value="KAK8842595.1"/>
    <property type="molecule type" value="Genomic_DNA"/>
</dbReference>
<dbReference type="PANTHER" id="PTHR12442:SF5">
    <property type="entry name" value="DYNEIN AXONEMAL INTERMEDIATE CHAIN 3"/>
    <property type="match status" value="1"/>
</dbReference>
<evidence type="ECO:0000256" key="5">
    <source>
        <dbReference type="SAM" id="Coils"/>
    </source>
</evidence>
<dbReference type="SMART" id="SM00320">
    <property type="entry name" value="WD40"/>
    <property type="match status" value="4"/>
</dbReference>
<keyword evidence="2" id="KW-0963">Cytoplasm</keyword>
<protein>
    <submittedName>
        <fullName evidence="7">Uncharacterized protein</fullName>
    </submittedName>
</protein>
<keyword evidence="3" id="KW-0853">WD repeat</keyword>
<evidence type="ECO:0000256" key="2">
    <source>
        <dbReference type="ARBA" id="ARBA00022490"/>
    </source>
</evidence>
<keyword evidence="4" id="KW-0677">Repeat</keyword>
<keyword evidence="5" id="KW-0175">Coiled coil</keyword>
<feature type="compositionally biased region" description="Basic and acidic residues" evidence="6">
    <location>
        <begin position="39"/>
        <end position="54"/>
    </location>
</feature>
<proteinExistence type="predicted"/>
<dbReference type="Proteomes" id="UP001470230">
    <property type="component" value="Unassembled WGS sequence"/>
</dbReference>
<dbReference type="PANTHER" id="PTHR12442">
    <property type="entry name" value="DYNEIN INTERMEDIATE CHAIN"/>
    <property type="match status" value="1"/>
</dbReference>
<feature type="region of interest" description="Disordered" evidence="6">
    <location>
        <begin position="35"/>
        <end position="54"/>
    </location>
</feature>